<keyword evidence="2" id="KW-1185">Reference proteome</keyword>
<accession>A0A9N8Z393</accession>
<sequence length="374" mass="43822">MKEIPSEIYLLIIEIGEFTIADLKELTFVCHQWARVTLPLIWQTRKFIENESLKTFKNILKNDKTFLPYGRYITRLQIEELDKNPPIFIDDSQISSHNSHDGLCEIMRLGNSLLAIRIMLNSVTLIDFTSSYIVELFGKYCPNLRNFDIEHFQCEPVSKSAISVMLKNFQGSALQADETMENLRRLSILKINGISDLSFLSKFPNIEYLFIGDFSQINDYSFVNIGKSLITKLELVKTPTITDKALLILSSMPTLVKFYIRDRLQNVTEKGWLSFVNRPEGCSSWVKLKIDDGRQINSKFFMMLDKNHPKLKRVSIRGLNYNLHSEEIMNSLKFSEAWQFYKSNSHLHWPIRIESRKFRMKYVQKDVYRELKNN</sequence>
<dbReference type="Proteomes" id="UP000789706">
    <property type="component" value="Unassembled WGS sequence"/>
</dbReference>
<comment type="caution">
    <text evidence="1">The sequence shown here is derived from an EMBL/GenBank/DDBJ whole genome shotgun (WGS) entry which is preliminary data.</text>
</comment>
<protein>
    <submittedName>
        <fullName evidence="1">369_t:CDS:1</fullName>
    </submittedName>
</protein>
<name>A0A9N8Z393_9GLOM</name>
<reference evidence="1" key="1">
    <citation type="submission" date="2021-06" db="EMBL/GenBank/DDBJ databases">
        <authorList>
            <person name="Kallberg Y."/>
            <person name="Tangrot J."/>
            <person name="Rosling A."/>
        </authorList>
    </citation>
    <scope>NUCLEOTIDE SEQUENCE</scope>
    <source>
        <strain evidence="1">AZ414A</strain>
    </source>
</reference>
<dbReference type="EMBL" id="CAJVPK010000184">
    <property type="protein sequence ID" value="CAG8469064.1"/>
    <property type="molecule type" value="Genomic_DNA"/>
</dbReference>
<evidence type="ECO:0000313" key="1">
    <source>
        <dbReference type="EMBL" id="CAG8469064.1"/>
    </source>
</evidence>
<evidence type="ECO:0000313" key="2">
    <source>
        <dbReference type="Proteomes" id="UP000789706"/>
    </source>
</evidence>
<dbReference type="AlphaFoldDB" id="A0A9N8Z393"/>
<dbReference type="Gene3D" id="3.80.10.10">
    <property type="entry name" value="Ribonuclease Inhibitor"/>
    <property type="match status" value="1"/>
</dbReference>
<proteinExistence type="predicted"/>
<dbReference type="InterPro" id="IPR032675">
    <property type="entry name" value="LRR_dom_sf"/>
</dbReference>
<dbReference type="SUPFAM" id="SSF52047">
    <property type="entry name" value="RNI-like"/>
    <property type="match status" value="1"/>
</dbReference>
<organism evidence="1 2">
    <name type="scientific">Diversispora eburnea</name>
    <dbReference type="NCBI Taxonomy" id="1213867"/>
    <lineage>
        <taxon>Eukaryota</taxon>
        <taxon>Fungi</taxon>
        <taxon>Fungi incertae sedis</taxon>
        <taxon>Mucoromycota</taxon>
        <taxon>Glomeromycotina</taxon>
        <taxon>Glomeromycetes</taxon>
        <taxon>Diversisporales</taxon>
        <taxon>Diversisporaceae</taxon>
        <taxon>Diversispora</taxon>
    </lineage>
</organism>
<dbReference type="OrthoDB" id="2336742at2759"/>
<gene>
    <name evidence="1" type="ORF">DEBURN_LOCUS3068</name>
</gene>